<dbReference type="InterPro" id="IPR009229">
    <property type="entry name" value="AgrD"/>
</dbReference>
<dbReference type="NCBIfam" id="TIGR04223">
    <property type="entry name" value="quorum_AgrD"/>
    <property type="match status" value="1"/>
</dbReference>
<organism evidence="1 2">
    <name type="scientific">Erysipelothrix piscisicarius</name>
    <dbReference type="NCBI Taxonomy" id="2485784"/>
    <lineage>
        <taxon>Bacteria</taxon>
        <taxon>Bacillati</taxon>
        <taxon>Bacillota</taxon>
        <taxon>Erysipelotrichia</taxon>
        <taxon>Erysipelotrichales</taxon>
        <taxon>Erysipelotrichaceae</taxon>
        <taxon>Erysipelothrix</taxon>
    </lineage>
</organism>
<proteinExistence type="predicted"/>
<dbReference type="KEGG" id="eri:EEI45_03270"/>
<protein>
    <submittedName>
        <fullName evidence="1">Cyclic lactone autoinducer peptide</fullName>
    </submittedName>
</protein>
<reference evidence="1 2" key="1">
    <citation type="journal article" date="2020" name="Int. J. Syst. Evol. Microbiol.">
        <title>Description of Erysipelothrix piscisicarius sp. nov., an emergent fish pathogen, and assessment of virulence using a tiger barb (Puntigrus tetrazona) infection model.</title>
        <authorList>
            <person name="Pomaranski E.K."/>
            <person name="Griffin M.J."/>
            <person name="Camus A.C."/>
            <person name="Armwood A.R."/>
            <person name="Shelley J."/>
            <person name="Waldbieser G.C."/>
            <person name="LaFrentz B.R."/>
            <person name="Garcia J.C."/>
            <person name="Yanong R."/>
            <person name="Soto E."/>
        </authorList>
    </citation>
    <scope>NUCLEOTIDE SEQUENCE [LARGE SCALE GENOMIC DNA]</scope>
    <source>
        <strain evidence="1 2">15TAL0474</strain>
    </source>
</reference>
<name>A0A3Q8S739_9FIRM</name>
<accession>A0A3Q8S739</accession>
<dbReference type="Proteomes" id="UP000278804">
    <property type="component" value="Chromosome"/>
</dbReference>
<dbReference type="AlphaFoldDB" id="A0A3Q8S739"/>
<evidence type="ECO:0000313" key="1">
    <source>
        <dbReference type="EMBL" id="AZK43924.1"/>
    </source>
</evidence>
<dbReference type="EMBL" id="CP034234">
    <property type="protein sequence ID" value="AZK43924.1"/>
    <property type="molecule type" value="Genomic_DNA"/>
</dbReference>
<dbReference type="RefSeq" id="WP_018580021.1">
    <property type="nucleotide sequence ID" value="NZ_CP034234.1"/>
</dbReference>
<keyword evidence="2" id="KW-1185">Reference proteome</keyword>
<sequence>MKKIVNHVVQGLLKISDQATTLSLWSFYKPELPKKK</sequence>
<gene>
    <name evidence="1" type="ORF">EEI45_03270</name>
</gene>
<evidence type="ECO:0000313" key="2">
    <source>
        <dbReference type="Proteomes" id="UP000278804"/>
    </source>
</evidence>